<dbReference type="Proteomes" id="UP001377830">
    <property type="component" value="Chromosome"/>
</dbReference>
<dbReference type="GO" id="GO:0005737">
    <property type="term" value="C:cytoplasm"/>
    <property type="evidence" value="ECO:0007669"/>
    <property type="project" value="TreeGrafter"/>
</dbReference>
<evidence type="ECO:0000313" key="7">
    <source>
        <dbReference type="Proteomes" id="UP001377830"/>
    </source>
</evidence>
<dbReference type="AlphaFoldDB" id="A0AAN0KGU3"/>
<dbReference type="Gene3D" id="3.90.980.10">
    <property type="entry name" value="DNA primase, catalytic core, N-terminal domain"/>
    <property type="match status" value="1"/>
</dbReference>
<evidence type="ECO:0000256" key="3">
    <source>
        <dbReference type="ARBA" id="ARBA00022833"/>
    </source>
</evidence>
<dbReference type="SMART" id="SM00400">
    <property type="entry name" value="ZnF_CHCC"/>
    <property type="match status" value="1"/>
</dbReference>
<evidence type="ECO:0000256" key="4">
    <source>
        <dbReference type="SAM" id="MobiDB-lite"/>
    </source>
</evidence>
<dbReference type="RefSeq" id="WP_261850195.1">
    <property type="nucleotide sequence ID" value="NZ_AP028908.1"/>
</dbReference>
<accession>A0AAN0KGU3</accession>
<dbReference type="Pfam" id="PF13155">
    <property type="entry name" value="Toprim_2"/>
    <property type="match status" value="1"/>
</dbReference>
<protein>
    <recommendedName>
        <fullName evidence="5">Zinc finger CHC2-type domain-containing protein</fullName>
    </recommendedName>
</protein>
<keyword evidence="1" id="KW-0479">Metal-binding</keyword>
<dbReference type="InterPro" id="IPR036977">
    <property type="entry name" value="DNA_primase_Znf_CHC2"/>
</dbReference>
<dbReference type="SUPFAM" id="SSF56731">
    <property type="entry name" value="DNA primase core"/>
    <property type="match status" value="1"/>
</dbReference>
<dbReference type="Gene3D" id="3.90.580.10">
    <property type="entry name" value="Zinc finger, CHC2-type domain"/>
    <property type="match status" value="1"/>
</dbReference>
<evidence type="ECO:0000256" key="1">
    <source>
        <dbReference type="ARBA" id="ARBA00022723"/>
    </source>
</evidence>
<dbReference type="Gene3D" id="3.40.1360.10">
    <property type="match status" value="1"/>
</dbReference>
<dbReference type="GO" id="GO:0008270">
    <property type="term" value="F:zinc ion binding"/>
    <property type="evidence" value="ECO:0007669"/>
    <property type="project" value="UniProtKB-KW"/>
</dbReference>
<dbReference type="InterPro" id="IPR034151">
    <property type="entry name" value="TOPRIM_DnaG_bac"/>
</dbReference>
<dbReference type="InterPro" id="IPR050219">
    <property type="entry name" value="DnaG_primase"/>
</dbReference>
<dbReference type="CDD" id="cd03364">
    <property type="entry name" value="TOPRIM_DnaG_primases"/>
    <property type="match status" value="1"/>
</dbReference>
<dbReference type="PANTHER" id="PTHR30313">
    <property type="entry name" value="DNA PRIMASE"/>
    <property type="match status" value="1"/>
</dbReference>
<gene>
    <name evidence="6" type="ORF">PEC302110_21560</name>
</gene>
<dbReference type="GO" id="GO:0003899">
    <property type="term" value="F:DNA-directed RNA polymerase activity"/>
    <property type="evidence" value="ECO:0007669"/>
    <property type="project" value="InterPro"/>
</dbReference>
<dbReference type="Pfam" id="PF01807">
    <property type="entry name" value="Zn_ribbon_DnaG"/>
    <property type="match status" value="1"/>
</dbReference>
<dbReference type="InterPro" id="IPR002694">
    <property type="entry name" value="Znf_CHC2"/>
</dbReference>
<organism evidence="6 7">
    <name type="scientific">Pectobacterium araliae</name>
    <dbReference type="NCBI Taxonomy" id="3073862"/>
    <lineage>
        <taxon>Bacteria</taxon>
        <taxon>Pseudomonadati</taxon>
        <taxon>Pseudomonadota</taxon>
        <taxon>Gammaproteobacteria</taxon>
        <taxon>Enterobacterales</taxon>
        <taxon>Pectobacteriaceae</taxon>
        <taxon>Pectobacterium</taxon>
    </lineage>
</organism>
<dbReference type="KEGG" id="parl:PEC302110_21560"/>
<evidence type="ECO:0000313" key="6">
    <source>
        <dbReference type="EMBL" id="BES85059.1"/>
    </source>
</evidence>
<feature type="domain" description="Zinc finger CHC2-type" evidence="5">
    <location>
        <begin position="37"/>
        <end position="91"/>
    </location>
</feature>
<keyword evidence="3" id="KW-0862">Zinc</keyword>
<keyword evidence="7" id="KW-1185">Reference proteome</keyword>
<reference evidence="7" key="1">
    <citation type="journal article" date="2024" name="Int. J. Syst. Evol. Microbiol.">
        <title>Pectobacterium araliae sp. nov., a pathogen causing bacterial soft rot of Japanese angelica tree in Japan.</title>
        <authorList>
            <person name="Sawada H."/>
            <person name="Someya N."/>
            <person name="Morohoshi T."/>
            <person name="Ono M."/>
            <person name="Satou M."/>
        </authorList>
    </citation>
    <scope>NUCLEOTIDE SEQUENCE [LARGE SCALE GENOMIC DNA]</scope>
    <source>
        <strain evidence="7">MAFF 302110</strain>
    </source>
</reference>
<sequence>MGRMTPAELARLKREVSLLTVAQSQGHVLKKQGDDSHVCLCPFHREKTPSCVITPSKNLYHCFGCGASGSVLDWLQQTERLTYPQTLVRLRELAGTPSSLAAVPVSPTVVRTSLSDLDDDGQALLHQVIDFYHHNLLSSPEAQQWLVSRGLSHPELVSHFKLGFAGHHGIGGSAGLLPSTSSLEGKRLRERLAGLGVLRASTRQDHFRGCVVMPVVGWSESANVAQRGRVLQLYGRRTTADYAVKKGAAKHLYLPSPLAGVWNEEALKASPDIILCEALIDAMTFWCAGFRNVIAAYGCNGFTAEHLAALQYHGVKRVLIAYDRDEAGDRGAEAVAGDLLESGIGAWRVQFPQGLDANAYALKSGNPEAALGLALEQARWMGKGVVPGVVFSHETPVSEADGGASSLTASAPAVDVVPCEQTYAGELLLRAGPRVWRVRGWQKNSVAEVMKVNVQVRDDATGAFHVDSLDMYSSRHRQSYISAAAVELGCEVSVIKRECGRVLLMLEQKQDEQRQHAVEETSSAVTVSVEDEAAALALLKSPHLTDRIVNDLAACGVVGESTNLLTGYLAATSRKLDKPLAVLIQSSSAAGKSSLMDAVLGLMPEEERIQYSAMTGQSLYYLGETSLQHKILAIAEEEGVRQAAYALKLLQSDGELKIASTGKNEQSGELVTREYKVQGPVMLMLTTTAIDVDEELLNRCLVLTVNESREQTQAIHAMQRHGQTLEGLLQSSEKQYLTTLHQNAQRLLRPLKVVNPYADRLTFLSDKTRTRRDHMKYLTLIQSIALLHQYQRAVKRVGHRGQVIEYIEVEQSDIALANQLAHEVLGRTLDEMPPQTRKLLVLLREMVRDVAARQALKAEEVRFSRRDVRATLRWGDTQLKVHLARLLEMEYLVLFRRGLTYEYGLLWDGEDSGEPHLCGLLDVEKTVPASEGSDSWSGSDEEWSATGRGVVGSQSDSEKVASGQRQQSLAGEVVGVAENAVIKGKKKTGKTVLPVSAGSPVNSVVEGSDNRSGLEGARSAAGRGTVGQRSEGEKAASGQSQQDLAGEPVGVAENTVIRGKRKRVAAIGPNVNKEAQHGQP</sequence>
<dbReference type="GO" id="GO:0006269">
    <property type="term" value="P:DNA replication, synthesis of primer"/>
    <property type="evidence" value="ECO:0007669"/>
    <property type="project" value="TreeGrafter"/>
</dbReference>
<dbReference type="EMBL" id="AP028908">
    <property type="protein sequence ID" value="BES85059.1"/>
    <property type="molecule type" value="Genomic_DNA"/>
</dbReference>
<dbReference type="GO" id="GO:0003677">
    <property type="term" value="F:DNA binding"/>
    <property type="evidence" value="ECO:0007669"/>
    <property type="project" value="InterPro"/>
</dbReference>
<keyword evidence="2" id="KW-0863">Zinc-finger</keyword>
<feature type="region of interest" description="Disordered" evidence="4">
    <location>
        <begin position="987"/>
        <end position="1060"/>
    </location>
</feature>
<evidence type="ECO:0000256" key="2">
    <source>
        <dbReference type="ARBA" id="ARBA00022771"/>
    </source>
</evidence>
<dbReference type="PANTHER" id="PTHR30313:SF2">
    <property type="entry name" value="DNA PRIMASE"/>
    <property type="match status" value="1"/>
</dbReference>
<evidence type="ECO:0000259" key="5">
    <source>
        <dbReference type="SMART" id="SM00400"/>
    </source>
</evidence>
<name>A0AAN0KGU3_9GAMM</name>
<dbReference type="InterPro" id="IPR037068">
    <property type="entry name" value="DNA_primase_core_N_sf"/>
</dbReference>
<feature type="region of interest" description="Disordered" evidence="4">
    <location>
        <begin position="929"/>
        <end position="968"/>
    </location>
</feature>
<dbReference type="SUPFAM" id="SSF57783">
    <property type="entry name" value="Zinc beta-ribbon"/>
    <property type="match status" value="1"/>
</dbReference>
<proteinExistence type="predicted"/>